<keyword evidence="3" id="KW-1185">Reference proteome</keyword>
<evidence type="ECO:0000313" key="3">
    <source>
        <dbReference type="Proteomes" id="UP001162131"/>
    </source>
</evidence>
<organism evidence="2 3">
    <name type="scientific">Blepharisma stoltei</name>
    <dbReference type="NCBI Taxonomy" id="1481888"/>
    <lineage>
        <taxon>Eukaryota</taxon>
        <taxon>Sar</taxon>
        <taxon>Alveolata</taxon>
        <taxon>Ciliophora</taxon>
        <taxon>Postciliodesmatophora</taxon>
        <taxon>Heterotrichea</taxon>
        <taxon>Heterotrichida</taxon>
        <taxon>Blepharismidae</taxon>
        <taxon>Blepharisma</taxon>
    </lineage>
</organism>
<feature type="region of interest" description="Disordered" evidence="1">
    <location>
        <begin position="155"/>
        <end position="181"/>
    </location>
</feature>
<proteinExistence type="predicted"/>
<dbReference type="EMBL" id="CAJZBQ010000048">
    <property type="protein sequence ID" value="CAG9329579.1"/>
    <property type="molecule type" value="Genomic_DNA"/>
</dbReference>
<comment type="caution">
    <text evidence="2">The sequence shown here is derived from an EMBL/GenBank/DDBJ whole genome shotgun (WGS) entry which is preliminary data.</text>
</comment>
<feature type="compositionally biased region" description="Basic and acidic residues" evidence="1">
    <location>
        <begin position="160"/>
        <end position="171"/>
    </location>
</feature>
<evidence type="ECO:0000256" key="1">
    <source>
        <dbReference type="SAM" id="MobiDB-lite"/>
    </source>
</evidence>
<dbReference type="Proteomes" id="UP001162131">
    <property type="component" value="Unassembled WGS sequence"/>
</dbReference>
<reference evidence="2" key="1">
    <citation type="submission" date="2021-09" db="EMBL/GenBank/DDBJ databases">
        <authorList>
            <consortium name="AG Swart"/>
            <person name="Singh M."/>
            <person name="Singh A."/>
            <person name="Seah K."/>
            <person name="Emmerich C."/>
        </authorList>
    </citation>
    <scope>NUCLEOTIDE SEQUENCE</scope>
    <source>
        <strain evidence="2">ATCC30299</strain>
    </source>
</reference>
<feature type="compositionally biased region" description="Basic residues" evidence="1">
    <location>
        <begin position="172"/>
        <end position="181"/>
    </location>
</feature>
<accession>A0AAU9JRT1</accession>
<evidence type="ECO:0000313" key="2">
    <source>
        <dbReference type="EMBL" id="CAG9329579.1"/>
    </source>
</evidence>
<name>A0AAU9JRT1_9CILI</name>
<feature type="region of interest" description="Disordered" evidence="1">
    <location>
        <begin position="1"/>
        <end position="20"/>
    </location>
</feature>
<protein>
    <submittedName>
        <fullName evidence="2">Uncharacterized protein</fullName>
    </submittedName>
</protein>
<gene>
    <name evidence="2" type="ORF">BSTOLATCC_MIC49211</name>
</gene>
<sequence>MVKCSPESQPIANPNKNESQNITQNLLLSLEKFEQEEQYVTSSDESEQFEDPSPWKPKILCSTDHVEKYNNTIVGCLINYMRPRGPTRIEDLIDHVKTKMHKLKSLSGKPYRKNAVELVDYALTNEPKIFLLNDSFHYYLNEDCADAYEKLHKRGKNRKKEMTRQEEAENYKKKRNKHKEIKTKIQSQLEYQNEDVSTLIKAYAMLTSENPMVAAEVKFRINDLYRALK</sequence>
<dbReference type="AlphaFoldDB" id="A0AAU9JRT1"/>